<keyword evidence="9" id="KW-0472">Membrane</keyword>
<keyword evidence="5" id="KW-0677">Repeat</keyword>
<reference evidence="11 12" key="1">
    <citation type="journal article" date="2016" name="Nat. Commun.">
        <title>Thousands of microbial genomes shed light on interconnected biogeochemical processes in an aquifer system.</title>
        <authorList>
            <person name="Anantharaman K."/>
            <person name="Brown C.T."/>
            <person name="Hug L.A."/>
            <person name="Sharon I."/>
            <person name="Castelle C.J."/>
            <person name="Probst A.J."/>
            <person name="Thomas B.C."/>
            <person name="Singh A."/>
            <person name="Wilkins M.J."/>
            <person name="Karaoz U."/>
            <person name="Brodie E.L."/>
            <person name="Williams K.H."/>
            <person name="Hubbard S.S."/>
            <person name="Banfield J.F."/>
        </authorList>
    </citation>
    <scope>NUCLEOTIDE SEQUENCE [LARGE SCALE GENOMIC DNA]</scope>
</reference>
<dbReference type="Gene3D" id="3.40.50.300">
    <property type="entry name" value="P-loop containing nucleotide triphosphate hydrolases"/>
    <property type="match status" value="2"/>
</dbReference>
<evidence type="ECO:0000256" key="1">
    <source>
        <dbReference type="ARBA" id="ARBA00004202"/>
    </source>
</evidence>
<dbReference type="PANTHER" id="PTHR43790">
    <property type="entry name" value="CARBOHYDRATE TRANSPORT ATP-BINDING PROTEIN MG119-RELATED"/>
    <property type="match status" value="1"/>
</dbReference>
<feature type="domain" description="ABC transporter" evidence="10">
    <location>
        <begin position="11"/>
        <end position="245"/>
    </location>
</feature>
<dbReference type="InterPro" id="IPR003593">
    <property type="entry name" value="AAA+_ATPase"/>
</dbReference>
<dbReference type="GO" id="GO:0016887">
    <property type="term" value="F:ATP hydrolysis activity"/>
    <property type="evidence" value="ECO:0007669"/>
    <property type="project" value="InterPro"/>
</dbReference>
<dbReference type="AlphaFoldDB" id="A0A1F5A5Q8"/>
<dbReference type="InterPro" id="IPR050107">
    <property type="entry name" value="ABC_carbohydrate_import_ATPase"/>
</dbReference>
<dbReference type="SMART" id="SM00382">
    <property type="entry name" value="AAA"/>
    <property type="match status" value="1"/>
</dbReference>
<keyword evidence="3" id="KW-1003">Cell membrane</keyword>
<dbReference type="GO" id="GO:0005886">
    <property type="term" value="C:plasma membrane"/>
    <property type="evidence" value="ECO:0007669"/>
    <property type="project" value="UniProtKB-SubCell"/>
</dbReference>
<dbReference type="FunFam" id="3.40.50.300:FF:000127">
    <property type="entry name" value="Ribose import ATP-binding protein RbsA"/>
    <property type="match status" value="1"/>
</dbReference>
<dbReference type="CDD" id="cd03216">
    <property type="entry name" value="ABC_Carb_Monos_I"/>
    <property type="match status" value="1"/>
</dbReference>
<dbReference type="STRING" id="1797291.A2V47_03700"/>
<gene>
    <name evidence="11" type="ORF">A2V47_03700</name>
</gene>
<keyword evidence="6" id="KW-0547">Nucleotide-binding</keyword>
<evidence type="ECO:0000256" key="8">
    <source>
        <dbReference type="ARBA" id="ARBA00022967"/>
    </source>
</evidence>
<evidence type="ECO:0000256" key="5">
    <source>
        <dbReference type="ARBA" id="ARBA00022737"/>
    </source>
</evidence>
<dbReference type="PANTHER" id="PTHR43790:SF9">
    <property type="entry name" value="GALACTOFURANOSE TRANSPORTER ATP-BINDING PROTEIN YTFR"/>
    <property type="match status" value="1"/>
</dbReference>
<keyword evidence="4" id="KW-0762">Sugar transport</keyword>
<organism evidence="11 12">
    <name type="scientific">Candidatus Sediminicultor quintus</name>
    <dbReference type="NCBI Taxonomy" id="1797291"/>
    <lineage>
        <taxon>Bacteria</taxon>
        <taxon>Pseudomonadati</taxon>
        <taxon>Atribacterota</taxon>
        <taxon>Candidatus Phoenicimicrobiia</taxon>
        <taxon>Candidatus Pheonicimicrobiales</taxon>
        <taxon>Candidatus Phoenicimicrobiaceae</taxon>
        <taxon>Candidatus Sediminicultor</taxon>
    </lineage>
</organism>
<keyword evidence="2" id="KW-0813">Transport</keyword>
<protein>
    <submittedName>
        <fullName evidence="11">Heme ABC transporter ATP-binding protein</fullName>
    </submittedName>
</protein>
<dbReference type="EMBL" id="MEYH01000097">
    <property type="protein sequence ID" value="OGD13910.1"/>
    <property type="molecule type" value="Genomic_DNA"/>
</dbReference>
<feature type="domain" description="ABC transporter" evidence="10">
    <location>
        <begin position="262"/>
        <end position="506"/>
    </location>
</feature>
<evidence type="ECO:0000256" key="9">
    <source>
        <dbReference type="ARBA" id="ARBA00023136"/>
    </source>
</evidence>
<comment type="caution">
    <text evidence="11">The sequence shown here is derived from an EMBL/GenBank/DDBJ whole genome shotgun (WGS) entry which is preliminary data.</text>
</comment>
<dbReference type="GO" id="GO:0005524">
    <property type="term" value="F:ATP binding"/>
    <property type="evidence" value="ECO:0007669"/>
    <property type="project" value="UniProtKB-KW"/>
</dbReference>
<evidence type="ECO:0000256" key="3">
    <source>
        <dbReference type="ARBA" id="ARBA00022475"/>
    </source>
</evidence>
<evidence type="ECO:0000256" key="2">
    <source>
        <dbReference type="ARBA" id="ARBA00022448"/>
    </source>
</evidence>
<dbReference type="Pfam" id="PF00005">
    <property type="entry name" value="ABC_tran"/>
    <property type="match status" value="2"/>
</dbReference>
<evidence type="ECO:0000313" key="12">
    <source>
        <dbReference type="Proteomes" id="UP000177701"/>
    </source>
</evidence>
<dbReference type="Proteomes" id="UP000177701">
    <property type="component" value="Unassembled WGS sequence"/>
</dbReference>
<evidence type="ECO:0000313" key="11">
    <source>
        <dbReference type="EMBL" id="OGD13910.1"/>
    </source>
</evidence>
<dbReference type="CDD" id="cd03215">
    <property type="entry name" value="ABC_Carb_Monos_II"/>
    <property type="match status" value="1"/>
</dbReference>
<dbReference type="InterPro" id="IPR027417">
    <property type="entry name" value="P-loop_NTPase"/>
</dbReference>
<keyword evidence="7 11" id="KW-0067">ATP-binding</keyword>
<evidence type="ECO:0000256" key="7">
    <source>
        <dbReference type="ARBA" id="ARBA00022840"/>
    </source>
</evidence>
<dbReference type="InterPro" id="IPR003439">
    <property type="entry name" value="ABC_transporter-like_ATP-bd"/>
</dbReference>
<name>A0A1F5A5Q8_9BACT</name>
<sequence>MNREKVKSPVLRMVGITKRFPGVVANDSINLELYPGEVLALLGENGAGKSTLMNVLAGLYDPDEGEIYAQGKRVEIRNPQDSMHCGIGMIHQEFALVGNMTVAENIILGLKEIPFVPSMTEVKEKIKELSKRYNLKVNPDTFIQNMSIGEQQRVEIMKLVYRGANILILDEPTAVLTPEEARDLNRIIITMLSEGKSAIFITHKMDEVIQFSHRVQILRKGKSEAVCNTKDVTQRDLAKLMVGREVLFRIEKKAFNPGSVRVKLEHMSAEDETGRQFLKDISFEIRAGEILGIAGVAGNGQQKLAGVLIGLFPVSSGTIQINGKDMTNKPPIQMIRTGISYIPADRIAMGIVGDMSVAHNLAMKKYREEPLSKKGILHSARILSFAKQMISFFNISTPEPSTYVKFLSGGNIQKTILAREIDACRGILVAVYPSRGLDVGATEAVRKQILEQREKGSAIVLVSEELDELIAVADTIAVMSEGEIMGVVDAQTADIEELGMMMAGVRRRSS</sequence>
<keyword evidence="8" id="KW-1278">Translocase</keyword>
<dbReference type="PROSITE" id="PS50893">
    <property type="entry name" value="ABC_TRANSPORTER_2"/>
    <property type="match status" value="2"/>
</dbReference>
<accession>A0A1F5A5Q8</accession>
<evidence type="ECO:0000256" key="4">
    <source>
        <dbReference type="ARBA" id="ARBA00022597"/>
    </source>
</evidence>
<comment type="subcellular location">
    <subcellularLocation>
        <location evidence="1">Cell membrane</location>
        <topology evidence="1">Peripheral membrane protein</topology>
    </subcellularLocation>
</comment>
<proteinExistence type="predicted"/>
<evidence type="ECO:0000259" key="10">
    <source>
        <dbReference type="PROSITE" id="PS50893"/>
    </source>
</evidence>
<dbReference type="SUPFAM" id="SSF52540">
    <property type="entry name" value="P-loop containing nucleoside triphosphate hydrolases"/>
    <property type="match status" value="2"/>
</dbReference>
<evidence type="ECO:0000256" key="6">
    <source>
        <dbReference type="ARBA" id="ARBA00022741"/>
    </source>
</evidence>